<evidence type="ECO:0000313" key="5">
    <source>
        <dbReference type="Proteomes" id="UP000243468"/>
    </source>
</evidence>
<keyword evidence="2" id="KW-0963">Cytoplasm</keyword>
<dbReference type="Pfam" id="PF00582">
    <property type="entry name" value="Usp"/>
    <property type="match status" value="1"/>
</dbReference>
<dbReference type="OrthoDB" id="9792500at2"/>
<dbReference type="STRING" id="1226327.SAMN05421732_10468"/>
<accession>A0A1G6JU33</accession>
<dbReference type="SUPFAM" id="SSF52402">
    <property type="entry name" value="Adenine nucleotide alpha hydrolases-like"/>
    <property type="match status" value="1"/>
</dbReference>
<comment type="subcellular location">
    <subcellularLocation>
        <location evidence="2">Cytoplasm</location>
    </subcellularLocation>
</comment>
<dbReference type="RefSeq" id="WP_092819568.1">
    <property type="nucleotide sequence ID" value="NZ_BAABKJ010000010.1"/>
</dbReference>
<dbReference type="PANTHER" id="PTHR46268">
    <property type="entry name" value="STRESS RESPONSE PROTEIN NHAX"/>
    <property type="match status" value="1"/>
</dbReference>
<dbReference type="PANTHER" id="PTHR46268:SF15">
    <property type="entry name" value="UNIVERSAL STRESS PROTEIN HP_0031"/>
    <property type="match status" value="1"/>
</dbReference>
<evidence type="ECO:0000313" key="4">
    <source>
        <dbReference type="EMBL" id="SDC22207.1"/>
    </source>
</evidence>
<dbReference type="Gene3D" id="3.40.50.620">
    <property type="entry name" value="HUPs"/>
    <property type="match status" value="1"/>
</dbReference>
<dbReference type="AlphaFoldDB" id="A0A1G6JU33"/>
<evidence type="ECO:0000256" key="1">
    <source>
        <dbReference type="ARBA" id="ARBA00008791"/>
    </source>
</evidence>
<reference evidence="5" key="1">
    <citation type="submission" date="2016-09" db="EMBL/GenBank/DDBJ databases">
        <authorList>
            <person name="Varghese N."/>
            <person name="Submissions S."/>
        </authorList>
    </citation>
    <scope>NUCLEOTIDE SEQUENCE [LARGE SCALE GENOMIC DNA]</scope>
    <source>
        <strain evidence="5">ANC 4667</strain>
    </source>
</reference>
<organism evidence="4 5">
    <name type="scientific">Acinetobacter kookii</name>
    <dbReference type="NCBI Taxonomy" id="1226327"/>
    <lineage>
        <taxon>Bacteria</taxon>
        <taxon>Pseudomonadati</taxon>
        <taxon>Pseudomonadota</taxon>
        <taxon>Gammaproteobacteria</taxon>
        <taxon>Moraxellales</taxon>
        <taxon>Moraxellaceae</taxon>
        <taxon>Acinetobacter</taxon>
    </lineage>
</organism>
<feature type="domain" description="UspA" evidence="3">
    <location>
        <begin position="3"/>
        <end position="148"/>
    </location>
</feature>
<dbReference type="CDD" id="cd00293">
    <property type="entry name" value="USP-like"/>
    <property type="match status" value="1"/>
</dbReference>
<dbReference type="EMBL" id="FMYO01000004">
    <property type="protein sequence ID" value="SDC22207.1"/>
    <property type="molecule type" value="Genomic_DNA"/>
</dbReference>
<gene>
    <name evidence="4" type="ORF">SAMN05421732_10468</name>
</gene>
<protein>
    <recommendedName>
        <fullName evidence="2">Universal stress protein</fullName>
    </recommendedName>
</protein>
<evidence type="ECO:0000256" key="2">
    <source>
        <dbReference type="PIRNR" id="PIRNR006276"/>
    </source>
</evidence>
<keyword evidence="5" id="KW-1185">Reference proteome</keyword>
<comment type="similarity">
    <text evidence="1 2">Belongs to the universal stress protein A family.</text>
</comment>
<dbReference type="InterPro" id="IPR006016">
    <property type="entry name" value="UspA"/>
</dbReference>
<dbReference type="Proteomes" id="UP000243468">
    <property type="component" value="Unassembled WGS sequence"/>
</dbReference>
<evidence type="ECO:0000259" key="3">
    <source>
        <dbReference type="Pfam" id="PF00582"/>
    </source>
</evidence>
<sequence length="149" mass="16412">MSYQNILVPVDGSKISFSAVKHAVEIAQVFNSRLTLISLVSEDPFTDADFYYYYVSAPMKEHFIQAYANAEAVLKQASEIAYAAGVQVETKVLKSVMPEESIVETTKQLKTDLIVMGSHGRKGFKKWLLGSVATAVLCSTELPVMIIKS</sequence>
<dbReference type="InterPro" id="IPR014729">
    <property type="entry name" value="Rossmann-like_a/b/a_fold"/>
</dbReference>
<proteinExistence type="inferred from homology"/>
<dbReference type="GO" id="GO:0005737">
    <property type="term" value="C:cytoplasm"/>
    <property type="evidence" value="ECO:0007669"/>
    <property type="project" value="UniProtKB-SubCell"/>
</dbReference>
<dbReference type="InterPro" id="IPR006015">
    <property type="entry name" value="Universal_stress_UspA"/>
</dbReference>
<dbReference type="PIRSF" id="PIRSF006276">
    <property type="entry name" value="UspA"/>
    <property type="match status" value="1"/>
</dbReference>
<dbReference type="PRINTS" id="PR01438">
    <property type="entry name" value="UNVRSLSTRESS"/>
</dbReference>
<name>A0A1G6JU33_9GAMM</name>